<dbReference type="InterPro" id="IPR035907">
    <property type="entry name" value="Hppk_sf"/>
</dbReference>
<gene>
    <name evidence="9" type="ORF">B9G39_21130</name>
</gene>
<evidence type="ECO:0000256" key="6">
    <source>
        <dbReference type="ARBA" id="ARBA00022840"/>
    </source>
</evidence>
<comment type="pathway">
    <text evidence="1">Cofactor biosynthesis; tetrahydrofolate biosynthesis; 2-amino-4-hydroxy-6-hydroxymethyl-7,8-dihydropteridine diphosphate from 7,8-dihydroneopterin triphosphate: step 4/4.</text>
</comment>
<dbReference type="GO" id="GO:0005524">
    <property type="term" value="F:ATP binding"/>
    <property type="evidence" value="ECO:0007669"/>
    <property type="project" value="UniProtKB-KW"/>
</dbReference>
<keyword evidence="6" id="KW-0067">ATP-binding</keyword>
<evidence type="ECO:0000256" key="3">
    <source>
        <dbReference type="ARBA" id="ARBA00022679"/>
    </source>
</evidence>
<dbReference type="GO" id="GO:0003848">
    <property type="term" value="F:2-amino-4-hydroxy-6-hydroxymethyldihydropteridine diphosphokinase activity"/>
    <property type="evidence" value="ECO:0007669"/>
    <property type="project" value="UniProtKB-EC"/>
</dbReference>
<evidence type="ECO:0000256" key="1">
    <source>
        <dbReference type="ARBA" id="ARBA00005051"/>
    </source>
</evidence>
<dbReference type="Proteomes" id="UP000257039">
    <property type="component" value="Unassembled WGS sequence"/>
</dbReference>
<keyword evidence="10" id="KW-1185">Reference proteome</keyword>
<dbReference type="InterPro" id="IPR000550">
    <property type="entry name" value="Hppk"/>
</dbReference>
<dbReference type="Gene3D" id="3.30.70.560">
    <property type="entry name" value="7,8-Dihydro-6-hydroxymethylpterin-pyrophosphokinase HPPK"/>
    <property type="match status" value="1"/>
</dbReference>
<reference evidence="9 10" key="1">
    <citation type="submission" date="2017-04" db="EMBL/GenBank/DDBJ databases">
        <title>Draft genome sequence of Zooshikella ganghwensis VG4 isolated from Red Sea sediments.</title>
        <authorList>
            <person name="Rehman Z."/>
            <person name="Alam I."/>
            <person name="Kamau A."/>
            <person name="Bajic V."/>
            <person name="Leiknes T."/>
        </authorList>
    </citation>
    <scope>NUCLEOTIDE SEQUENCE [LARGE SCALE GENOMIC DNA]</scope>
    <source>
        <strain evidence="9 10">VG4</strain>
    </source>
</reference>
<sequence>MNQQAFLVGIGCNTHYQINISFILQQLLNRFGVVAMSPLIRTAPVGIKHAADFYNMVVYFVAKDQPQHLKAWFNQLETTLGRDRRIPGAALTVQPGDLDILHSSPPNDFINTRQVIRDSYYLTIADELLSFVGLAEPDENTECKPGETLDKVTLSVFGKEIGLQPNVLAASSLVRKTEKSVTTLTQAEARQWLADEACCLIYNNEPGN</sequence>
<organism evidence="9 10">
    <name type="scientific">Zooshikella ganghwensis</name>
    <dbReference type="NCBI Taxonomy" id="202772"/>
    <lineage>
        <taxon>Bacteria</taxon>
        <taxon>Pseudomonadati</taxon>
        <taxon>Pseudomonadota</taxon>
        <taxon>Gammaproteobacteria</taxon>
        <taxon>Oceanospirillales</taxon>
        <taxon>Zooshikellaceae</taxon>
        <taxon>Zooshikella</taxon>
    </lineage>
</organism>
<dbReference type="SUPFAM" id="SSF55083">
    <property type="entry name" value="6-hydroxymethyl-7,8-dihydropterin pyrophosphokinase, HPPK"/>
    <property type="match status" value="1"/>
</dbReference>
<dbReference type="Pfam" id="PF01288">
    <property type="entry name" value="HPPK"/>
    <property type="match status" value="1"/>
</dbReference>
<dbReference type="UniPathway" id="UPA00077">
    <property type="reaction ID" value="UER00155"/>
</dbReference>
<evidence type="ECO:0000256" key="4">
    <source>
        <dbReference type="ARBA" id="ARBA00022741"/>
    </source>
</evidence>
<keyword evidence="4" id="KW-0547">Nucleotide-binding</keyword>
<evidence type="ECO:0000256" key="7">
    <source>
        <dbReference type="ARBA" id="ARBA00022909"/>
    </source>
</evidence>
<dbReference type="AlphaFoldDB" id="A0A4P9VSB9"/>
<dbReference type="RefSeq" id="WP_094788661.1">
    <property type="nucleotide sequence ID" value="NZ_NDXW01000001.1"/>
</dbReference>
<proteinExistence type="predicted"/>
<protein>
    <recommendedName>
        <fullName evidence="2">2-amino-4-hydroxy-6-hydroxymethyldihydropteridine diphosphokinase</fullName>
        <ecNumber evidence="2">2.7.6.3</ecNumber>
    </recommendedName>
</protein>
<keyword evidence="5" id="KW-0418">Kinase</keyword>
<evidence type="ECO:0000313" key="10">
    <source>
        <dbReference type="Proteomes" id="UP000257039"/>
    </source>
</evidence>
<dbReference type="GO" id="GO:0046654">
    <property type="term" value="P:tetrahydrofolate biosynthetic process"/>
    <property type="evidence" value="ECO:0007669"/>
    <property type="project" value="UniProtKB-UniPathway"/>
</dbReference>
<keyword evidence="3" id="KW-0808">Transferase</keyword>
<evidence type="ECO:0000313" key="9">
    <source>
        <dbReference type="EMBL" id="RDH45749.1"/>
    </source>
</evidence>
<evidence type="ECO:0000259" key="8">
    <source>
        <dbReference type="Pfam" id="PF01288"/>
    </source>
</evidence>
<feature type="domain" description="7,8-dihydro-6-hydroxymethylpterin-pyrophosphokinase" evidence="8">
    <location>
        <begin position="8"/>
        <end position="102"/>
    </location>
</feature>
<dbReference type="GO" id="GO:0016301">
    <property type="term" value="F:kinase activity"/>
    <property type="evidence" value="ECO:0007669"/>
    <property type="project" value="UniProtKB-KW"/>
</dbReference>
<evidence type="ECO:0000256" key="5">
    <source>
        <dbReference type="ARBA" id="ARBA00022777"/>
    </source>
</evidence>
<evidence type="ECO:0000256" key="2">
    <source>
        <dbReference type="ARBA" id="ARBA00013253"/>
    </source>
</evidence>
<accession>A0A4P9VSB9</accession>
<keyword evidence="7" id="KW-0289">Folate biosynthesis</keyword>
<name>A0A4P9VSB9_9GAMM</name>
<dbReference type="EC" id="2.7.6.3" evidence="2"/>
<dbReference type="GO" id="GO:0046656">
    <property type="term" value="P:folic acid biosynthetic process"/>
    <property type="evidence" value="ECO:0007669"/>
    <property type="project" value="UniProtKB-KW"/>
</dbReference>
<dbReference type="EMBL" id="NDXW01000001">
    <property type="protein sequence ID" value="RDH45749.1"/>
    <property type="molecule type" value="Genomic_DNA"/>
</dbReference>
<comment type="caution">
    <text evidence="9">The sequence shown here is derived from an EMBL/GenBank/DDBJ whole genome shotgun (WGS) entry which is preliminary data.</text>
</comment>